<evidence type="ECO:0000259" key="2">
    <source>
        <dbReference type="PROSITE" id="PS50206"/>
    </source>
</evidence>
<keyword evidence="1" id="KW-0732">Signal</keyword>
<name>A0A6S6T4G2_9BACT</name>
<feature type="domain" description="Rhodanese" evidence="2">
    <location>
        <begin position="43"/>
        <end position="129"/>
    </location>
</feature>
<dbReference type="PROSITE" id="PS51257">
    <property type="entry name" value="PROKAR_LIPOPROTEIN"/>
    <property type="match status" value="1"/>
</dbReference>
<dbReference type="SMART" id="SM00450">
    <property type="entry name" value="RHOD"/>
    <property type="match status" value="1"/>
</dbReference>
<evidence type="ECO:0000313" key="3">
    <source>
        <dbReference type="EMBL" id="CAA6811485.1"/>
    </source>
</evidence>
<dbReference type="EMBL" id="CACVAQ010000177">
    <property type="protein sequence ID" value="CAA6811485.1"/>
    <property type="molecule type" value="Genomic_DNA"/>
</dbReference>
<feature type="signal peptide" evidence="1">
    <location>
        <begin position="1"/>
        <end position="18"/>
    </location>
</feature>
<dbReference type="AlphaFoldDB" id="A0A6S6T4G2"/>
<gene>
    <name evidence="3" type="ORF">HELGO_WM14820</name>
</gene>
<feature type="chain" id="PRO_5027852387" description="Rhodanese domain-containing protein" evidence="1">
    <location>
        <begin position="19"/>
        <end position="129"/>
    </location>
</feature>
<dbReference type="PROSITE" id="PS50206">
    <property type="entry name" value="RHODANESE_3"/>
    <property type="match status" value="1"/>
</dbReference>
<dbReference type="PANTHER" id="PTHR43031:SF1">
    <property type="entry name" value="PYRIDINE NUCLEOTIDE-DISULPHIDE OXIDOREDUCTASE"/>
    <property type="match status" value="1"/>
</dbReference>
<reference evidence="3" key="1">
    <citation type="submission" date="2020-01" db="EMBL/GenBank/DDBJ databases">
        <authorList>
            <person name="Meier V. D."/>
            <person name="Meier V D."/>
        </authorList>
    </citation>
    <scope>NUCLEOTIDE SEQUENCE</scope>
    <source>
        <strain evidence="3">HLG_WM_MAG_10</strain>
    </source>
</reference>
<proteinExistence type="predicted"/>
<dbReference type="InterPro" id="IPR036873">
    <property type="entry name" value="Rhodanese-like_dom_sf"/>
</dbReference>
<dbReference type="Gene3D" id="3.40.250.10">
    <property type="entry name" value="Rhodanese-like domain"/>
    <property type="match status" value="1"/>
</dbReference>
<protein>
    <recommendedName>
        <fullName evidence="2">Rhodanese domain-containing protein</fullName>
    </recommendedName>
</protein>
<dbReference type="Pfam" id="PF00581">
    <property type="entry name" value="Rhodanese"/>
    <property type="match status" value="1"/>
</dbReference>
<dbReference type="CDD" id="cd00158">
    <property type="entry name" value="RHOD"/>
    <property type="match status" value="1"/>
</dbReference>
<dbReference type="InterPro" id="IPR001763">
    <property type="entry name" value="Rhodanese-like_dom"/>
</dbReference>
<accession>A0A6S6T4G2</accession>
<dbReference type="SUPFAM" id="SSF52821">
    <property type="entry name" value="Rhodanese/Cell cycle control phosphatase"/>
    <property type="match status" value="1"/>
</dbReference>
<dbReference type="PANTHER" id="PTHR43031">
    <property type="entry name" value="FAD-DEPENDENT OXIDOREDUCTASE"/>
    <property type="match status" value="1"/>
</dbReference>
<dbReference type="InterPro" id="IPR050229">
    <property type="entry name" value="GlpE_sulfurtransferase"/>
</dbReference>
<evidence type="ECO:0000256" key="1">
    <source>
        <dbReference type="SAM" id="SignalP"/>
    </source>
</evidence>
<sequence length="129" mass="14011">MKLLNLFAVSLLSLTLLIACGSATPVEGVELLSCKDFDQKTQGTSPVQLIDIRTAEEVATGTIGAAVNIDFFGENFKDEMSKLDVEQPLFIFCASGRRSGKASTICKELGFKAIYDLDGGYTAWSQYKK</sequence>
<organism evidence="3">
    <name type="scientific">uncultured Aureispira sp</name>
    <dbReference type="NCBI Taxonomy" id="1331704"/>
    <lineage>
        <taxon>Bacteria</taxon>
        <taxon>Pseudomonadati</taxon>
        <taxon>Bacteroidota</taxon>
        <taxon>Saprospiria</taxon>
        <taxon>Saprospirales</taxon>
        <taxon>Saprospiraceae</taxon>
        <taxon>Aureispira</taxon>
        <taxon>environmental samples</taxon>
    </lineage>
</organism>